<gene>
    <name evidence="1" type="ORF">HHI36_008178</name>
</gene>
<proteinExistence type="predicted"/>
<reference evidence="1 2" key="1">
    <citation type="journal article" date="2021" name="BMC Biol.">
        <title>Horizontally acquired antibacterial genes associated with adaptive radiation of ladybird beetles.</title>
        <authorList>
            <person name="Li H.S."/>
            <person name="Tang X.F."/>
            <person name="Huang Y.H."/>
            <person name="Xu Z.Y."/>
            <person name="Chen M.L."/>
            <person name="Du X.Y."/>
            <person name="Qiu B.Y."/>
            <person name="Chen P.T."/>
            <person name="Zhang W."/>
            <person name="Slipinski A."/>
            <person name="Escalona H.E."/>
            <person name="Waterhouse R.M."/>
            <person name="Zwick A."/>
            <person name="Pang H."/>
        </authorList>
    </citation>
    <scope>NUCLEOTIDE SEQUENCE [LARGE SCALE GENOMIC DNA]</scope>
    <source>
        <strain evidence="1">SYSU2018</strain>
    </source>
</reference>
<comment type="caution">
    <text evidence="1">The sequence shown here is derived from an EMBL/GenBank/DDBJ whole genome shotgun (WGS) entry which is preliminary data.</text>
</comment>
<evidence type="ECO:0000313" key="2">
    <source>
        <dbReference type="Proteomes" id="UP001516400"/>
    </source>
</evidence>
<evidence type="ECO:0000313" key="1">
    <source>
        <dbReference type="EMBL" id="KAL3269096.1"/>
    </source>
</evidence>
<accession>A0ABD2MSM1</accession>
<keyword evidence="2" id="KW-1185">Reference proteome</keyword>
<name>A0ABD2MSM1_9CUCU</name>
<protein>
    <submittedName>
        <fullName evidence="1">Uncharacterized protein</fullName>
    </submittedName>
</protein>
<dbReference type="AlphaFoldDB" id="A0ABD2MSM1"/>
<organism evidence="1 2">
    <name type="scientific">Cryptolaemus montrouzieri</name>
    <dbReference type="NCBI Taxonomy" id="559131"/>
    <lineage>
        <taxon>Eukaryota</taxon>
        <taxon>Metazoa</taxon>
        <taxon>Ecdysozoa</taxon>
        <taxon>Arthropoda</taxon>
        <taxon>Hexapoda</taxon>
        <taxon>Insecta</taxon>
        <taxon>Pterygota</taxon>
        <taxon>Neoptera</taxon>
        <taxon>Endopterygota</taxon>
        <taxon>Coleoptera</taxon>
        <taxon>Polyphaga</taxon>
        <taxon>Cucujiformia</taxon>
        <taxon>Coccinelloidea</taxon>
        <taxon>Coccinellidae</taxon>
        <taxon>Scymninae</taxon>
        <taxon>Scymnini</taxon>
        <taxon>Cryptolaemus</taxon>
    </lineage>
</organism>
<dbReference type="EMBL" id="JABFTP020000021">
    <property type="protein sequence ID" value="KAL3269096.1"/>
    <property type="molecule type" value="Genomic_DNA"/>
</dbReference>
<sequence>MKQGVGINMQKYHTIGSSINSYDNSLKLSRSCSEGRSSSFALLRDDKNVKSVINSSVTEAKHKIHFDYFDRENDCSDNFATIPEYFRKLNSRCILTSRILNIVVTVLF</sequence>
<dbReference type="Proteomes" id="UP001516400">
    <property type="component" value="Unassembled WGS sequence"/>
</dbReference>